<accession>A0A976GDT0</accession>
<evidence type="ECO:0000313" key="1">
    <source>
        <dbReference type="EMBL" id="SPC24244.1"/>
    </source>
</evidence>
<reference evidence="1 2" key="1">
    <citation type="submission" date="2018-01" db="EMBL/GenBank/DDBJ databases">
        <authorList>
            <person name="Clerissi C."/>
        </authorList>
    </citation>
    <scope>NUCLEOTIDE SEQUENCE [LARGE SCALE GENOMIC DNA]</scope>
    <source>
        <strain evidence="1">Cupriavidus oxalaticus LMG 2235</strain>
        <plasmid evidence="2">co2235_mp</plasmid>
    </source>
</reference>
<dbReference type="EMBL" id="OGUS01000143">
    <property type="protein sequence ID" value="SPC24244.1"/>
    <property type="molecule type" value="Genomic_DNA"/>
</dbReference>
<proteinExistence type="predicted"/>
<evidence type="ECO:0000313" key="2">
    <source>
        <dbReference type="Proteomes" id="UP000256862"/>
    </source>
</evidence>
<geneLocation type="plasmid" evidence="2">
    <name>co2235_mp</name>
</geneLocation>
<name>A0A976GDT0_9BURK</name>
<dbReference type="AlphaFoldDB" id="A0A976GDT0"/>
<protein>
    <submittedName>
        <fullName evidence="1">Uncharacterized protein</fullName>
    </submittedName>
</protein>
<gene>
    <name evidence="1" type="ORF">CO2235_MP80124</name>
</gene>
<dbReference type="Proteomes" id="UP000256862">
    <property type="component" value="Plasmid CO2235_mp"/>
</dbReference>
<sequence>MRRQKSDNELTRAIELD</sequence>
<comment type="caution">
    <text evidence="1">The sequence shown here is derived from an EMBL/GenBank/DDBJ whole genome shotgun (WGS) entry which is preliminary data.</text>
</comment>
<organism evidence="1 2">
    <name type="scientific">Cupriavidus oxalaticus</name>
    <dbReference type="NCBI Taxonomy" id="96344"/>
    <lineage>
        <taxon>Bacteria</taxon>
        <taxon>Pseudomonadati</taxon>
        <taxon>Pseudomonadota</taxon>
        <taxon>Betaproteobacteria</taxon>
        <taxon>Burkholderiales</taxon>
        <taxon>Burkholderiaceae</taxon>
        <taxon>Cupriavidus</taxon>
    </lineage>
</organism>